<evidence type="ECO:0000256" key="1">
    <source>
        <dbReference type="SAM" id="MobiDB-lite"/>
    </source>
</evidence>
<dbReference type="Proteomes" id="UP001500456">
    <property type="component" value="Unassembled WGS sequence"/>
</dbReference>
<organism evidence="2 3">
    <name type="scientific">Streptomyces plumbiresistens</name>
    <dbReference type="NCBI Taxonomy" id="511811"/>
    <lineage>
        <taxon>Bacteria</taxon>
        <taxon>Bacillati</taxon>
        <taxon>Actinomycetota</taxon>
        <taxon>Actinomycetes</taxon>
        <taxon>Kitasatosporales</taxon>
        <taxon>Streptomycetaceae</taxon>
        <taxon>Streptomyces</taxon>
    </lineage>
</organism>
<name>A0ABP7S9I9_9ACTN</name>
<reference evidence="3" key="1">
    <citation type="journal article" date="2019" name="Int. J. Syst. Evol. Microbiol.">
        <title>The Global Catalogue of Microorganisms (GCM) 10K type strain sequencing project: providing services to taxonomists for standard genome sequencing and annotation.</title>
        <authorList>
            <consortium name="The Broad Institute Genomics Platform"/>
            <consortium name="The Broad Institute Genome Sequencing Center for Infectious Disease"/>
            <person name="Wu L."/>
            <person name="Ma J."/>
        </authorList>
    </citation>
    <scope>NUCLEOTIDE SEQUENCE [LARGE SCALE GENOMIC DNA]</scope>
    <source>
        <strain evidence="3">JCM 16924</strain>
    </source>
</reference>
<sequence length="50" mass="5227">MAVANNSVTSAIQGRHTNDTRPNRTPGATDGFASVGFTSVGFTPVPFMRS</sequence>
<evidence type="ECO:0000313" key="3">
    <source>
        <dbReference type="Proteomes" id="UP001500456"/>
    </source>
</evidence>
<comment type="caution">
    <text evidence="2">The sequence shown here is derived from an EMBL/GenBank/DDBJ whole genome shotgun (WGS) entry which is preliminary data.</text>
</comment>
<feature type="compositionally biased region" description="Polar residues" evidence="1">
    <location>
        <begin position="1"/>
        <end position="12"/>
    </location>
</feature>
<dbReference type="EMBL" id="BAAAZX010000017">
    <property type="protein sequence ID" value="GAA4008636.1"/>
    <property type="molecule type" value="Genomic_DNA"/>
</dbReference>
<feature type="region of interest" description="Disordered" evidence="1">
    <location>
        <begin position="1"/>
        <end position="33"/>
    </location>
</feature>
<accession>A0ABP7S9I9</accession>
<keyword evidence="3" id="KW-1185">Reference proteome</keyword>
<protein>
    <submittedName>
        <fullName evidence="2">Uncharacterized protein</fullName>
    </submittedName>
</protein>
<gene>
    <name evidence="2" type="ORF">GCM10022232_56520</name>
</gene>
<proteinExistence type="predicted"/>
<evidence type="ECO:0000313" key="2">
    <source>
        <dbReference type="EMBL" id="GAA4008636.1"/>
    </source>
</evidence>